<gene>
    <name evidence="2" type="ORF">MU0050_001449</name>
    <name evidence="3" type="ORF">MU0050_001809</name>
    <name evidence="4" type="ORF">MU0050_003625</name>
</gene>
<reference evidence="3 5" key="1">
    <citation type="submission" date="2023-08" db="EMBL/GenBank/DDBJ databases">
        <authorList>
            <person name="Folkvardsen B D."/>
            <person name="Norman A."/>
        </authorList>
    </citation>
    <scope>NUCLEOTIDE SEQUENCE [LARGE SCALE GENOMIC DNA]</scope>
    <source>
        <strain evidence="3 5">Mu0050</strain>
    </source>
</reference>
<dbReference type="SUPFAM" id="SSF53098">
    <property type="entry name" value="Ribonuclease H-like"/>
    <property type="match status" value="1"/>
</dbReference>
<dbReference type="SUPFAM" id="SSF46689">
    <property type="entry name" value="Homeodomain-like"/>
    <property type="match status" value="1"/>
</dbReference>
<dbReference type="InterPro" id="IPR047655">
    <property type="entry name" value="Transpos_IS630-like"/>
</dbReference>
<evidence type="ECO:0000259" key="1">
    <source>
        <dbReference type="Pfam" id="PF13358"/>
    </source>
</evidence>
<evidence type="ECO:0000313" key="2">
    <source>
        <dbReference type="EMBL" id="CAJ1581222.1"/>
    </source>
</evidence>
<dbReference type="EMBL" id="OY726395">
    <property type="protein sequence ID" value="CAJ1581222.1"/>
    <property type="molecule type" value="Genomic_DNA"/>
</dbReference>
<dbReference type="Pfam" id="PF13358">
    <property type="entry name" value="DDE_3"/>
    <property type="match status" value="1"/>
</dbReference>
<proteinExistence type="predicted"/>
<dbReference type="Gene3D" id="3.30.420.10">
    <property type="entry name" value="Ribonuclease H-like superfamily/Ribonuclease H"/>
    <property type="match status" value="1"/>
</dbReference>
<evidence type="ECO:0000313" key="3">
    <source>
        <dbReference type="EMBL" id="CAJ1581934.1"/>
    </source>
</evidence>
<dbReference type="Pfam" id="PF13565">
    <property type="entry name" value="HTH_32"/>
    <property type="match status" value="1"/>
</dbReference>
<evidence type="ECO:0000313" key="4">
    <source>
        <dbReference type="EMBL" id="CAJ1585277.1"/>
    </source>
</evidence>
<dbReference type="InterPro" id="IPR038717">
    <property type="entry name" value="Tc1-like_DDE_dom"/>
</dbReference>
<dbReference type="InterPro" id="IPR009057">
    <property type="entry name" value="Homeodomain-like_sf"/>
</dbReference>
<feature type="domain" description="Tc1-like transposase DDE" evidence="1">
    <location>
        <begin position="175"/>
        <end position="319"/>
    </location>
</feature>
<evidence type="ECO:0000313" key="5">
    <source>
        <dbReference type="Proteomes" id="UP001190466"/>
    </source>
</evidence>
<keyword evidence="5" id="KW-1185">Reference proteome</keyword>
<dbReference type="Proteomes" id="UP001190466">
    <property type="component" value="Chromosome"/>
</dbReference>
<dbReference type="InterPro" id="IPR012337">
    <property type="entry name" value="RNaseH-like_sf"/>
</dbReference>
<organism evidence="3 5">
    <name type="scientific">[Mycobacterium] wendilense</name>
    <dbReference type="NCBI Taxonomy" id="3064284"/>
    <lineage>
        <taxon>Bacteria</taxon>
        <taxon>Bacillati</taxon>
        <taxon>Actinomycetota</taxon>
        <taxon>Actinomycetes</taxon>
        <taxon>Mycobacteriales</taxon>
        <taxon>Mycobacteriaceae</taxon>
        <taxon>Mycolicibacter</taxon>
    </lineage>
</organism>
<sequence>MVAAALTATVEQRVELERMAASTSLPHRAVIQARGLLWACDGIANDEIGRRCGVDSDAVRRWRSRFSEEGIAGVGKIAKGRGRKPSLPAGTVAEVLRLTREELPADGSTQWSTRTMAARVGVGKDSVAKIWADHNLQPWKVKTFKVSNDPHFEEKLVDVVGLYMNPPARAVVFSFDEKTQCQALDRTQPSLPMKPGRAGTMTHDYKRHGTIDLFAAMNVATGEVLTDLRKGHTGADVLRFFKQIDASVPRGLAVHVVLDNLSAHSTPEIKKWLAHKDRRRWHLHPTPTSSSWLNLIERWFKELTDKRLRRGVFTSVADLTEAITTWAAHWNANPTPFIWKATAEDIITKVRRGRETLNHLNSQTEH</sequence>
<dbReference type="RefSeq" id="WP_316511500.1">
    <property type="nucleotide sequence ID" value="NZ_OY726395.1"/>
</dbReference>
<name>A0ABN9NY28_9MYCO</name>
<dbReference type="InterPro" id="IPR036397">
    <property type="entry name" value="RNaseH_sf"/>
</dbReference>
<accession>A0ABN9NY28</accession>
<protein>
    <submittedName>
        <fullName evidence="3">IS630 family transposase</fullName>
    </submittedName>
</protein>
<dbReference type="EMBL" id="OY726395">
    <property type="protein sequence ID" value="CAJ1581934.1"/>
    <property type="molecule type" value="Genomic_DNA"/>
</dbReference>
<dbReference type="NCBIfam" id="NF033545">
    <property type="entry name" value="transpos_IS630"/>
    <property type="match status" value="1"/>
</dbReference>
<dbReference type="EMBL" id="OY726395">
    <property type="protein sequence ID" value="CAJ1585277.1"/>
    <property type="molecule type" value="Genomic_DNA"/>
</dbReference>